<gene>
    <name evidence="2" type="ORF">T265_02077</name>
</gene>
<proteinExistence type="predicted"/>
<evidence type="ECO:0000256" key="1">
    <source>
        <dbReference type="SAM" id="MobiDB-lite"/>
    </source>
</evidence>
<dbReference type="CTD" id="20316265"/>
<dbReference type="KEGG" id="ovi:T265_02077"/>
<accession>A0A074ZXA6</accession>
<feature type="region of interest" description="Disordered" evidence="1">
    <location>
        <begin position="14"/>
        <end position="46"/>
    </location>
</feature>
<reference evidence="2 3" key="1">
    <citation type="submission" date="2013-11" db="EMBL/GenBank/DDBJ databases">
        <title>Opisthorchis viverrini - life in the bile duct.</title>
        <authorList>
            <person name="Young N.D."/>
            <person name="Nagarajan N."/>
            <person name="Lin S.J."/>
            <person name="Korhonen P.K."/>
            <person name="Jex A.R."/>
            <person name="Hall R.S."/>
            <person name="Safavi-Hemami H."/>
            <person name="Kaewkong W."/>
            <person name="Bertrand D."/>
            <person name="Gao S."/>
            <person name="Seet Q."/>
            <person name="Wongkham S."/>
            <person name="Teh B.T."/>
            <person name="Wongkham C."/>
            <person name="Intapan P.M."/>
            <person name="Maleewong W."/>
            <person name="Yang X."/>
            <person name="Hu M."/>
            <person name="Wang Z."/>
            <person name="Hofmann A."/>
            <person name="Sternberg P.W."/>
            <person name="Tan P."/>
            <person name="Wang J."/>
            <person name="Gasser R.B."/>
        </authorList>
    </citation>
    <scope>NUCLEOTIDE SEQUENCE [LARGE SCALE GENOMIC DNA]</scope>
</reference>
<dbReference type="Proteomes" id="UP000054324">
    <property type="component" value="Unassembled WGS sequence"/>
</dbReference>
<keyword evidence="3" id="KW-1185">Reference proteome</keyword>
<dbReference type="RefSeq" id="XP_009164500.1">
    <property type="nucleotide sequence ID" value="XM_009166236.1"/>
</dbReference>
<dbReference type="GeneID" id="20316265"/>
<feature type="compositionally biased region" description="Low complexity" evidence="1">
    <location>
        <begin position="23"/>
        <end position="42"/>
    </location>
</feature>
<organism evidence="2 3">
    <name type="scientific">Opisthorchis viverrini</name>
    <name type="common">Southeast Asian liver fluke</name>
    <dbReference type="NCBI Taxonomy" id="6198"/>
    <lineage>
        <taxon>Eukaryota</taxon>
        <taxon>Metazoa</taxon>
        <taxon>Spiralia</taxon>
        <taxon>Lophotrochozoa</taxon>
        <taxon>Platyhelminthes</taxon>
        <taxon>Trematoda</taxon>
        <taxon>Digenea</taxon>
        <taxon>Opisthorchiida</taxon>
        <taxon>Opisthorchiata</taxon>
        <taxon>Opisthorchiidae</taxon>
        <taxon>Opisthorchis</taxon>
    </lineage>
</organism>
<dbReference type="OrthoDB" id="10606467at2759"/>
<protein>
    <submittedName>
        <fullName evidence="2">Uncharacterized protein</fullName>
    </submittedName>
</protein>
<dbReference type="AlphaFoldDB" id="A0A074ZXA6"/>
<evidence type="ECO:0000313" key="2">
    <source>
        <dbReference type="EMBL" id="KER31706.1"/>
    </source>
</evidence>
<evidence type="ECO:0000313" key="3">
    <source>
        <dbReference type="Proteomes" id="UP000054324"/>
    </source>
</evidence>
<name>A0A074ZXA6_OPIVI</name>
<dbReference type="EMBL" id="KL596642">
    <property type="protein sequence ID" value="KER31706.1"/>
    <property type="molecule type" value="Genomic_DNA"/>
</dbReference>
<sequence>MAKLIVVIAPYAPEGKPTRPAASPDSSFYSTTTYPSSTGGSDAPEEANLTYKQRPKYVRLSTLISITDDKGAVMNSSPKPQPLNWTSTEANLQRLSVKSGLYACGHGHRPGPRQLTGKSLVHLVGHADCRRIGPCPPVASRRMVTPEGKQANIWASGLPFFPTRCREDLGAV</sequence>